<dbReference type="InterPro" id="IPR002381">
    <property type="entry name" value="RNase_PH_bac-type"/>
</dbReference>
<dbReference type="AlphaFoldDB" id="X1A061"/>
<comment type="caution">
    <text evidence="8">The sequence shown here is derived from an EMBL/GenBank/DDBJ whole genome shotgun (WGS) entry which is preliminary data.</text>
</comment>
<feature type="domain" description="Exoribonuclease phosphorolytic" evidence="6">
    <location>
        <begin position="18"/>
        <end position="148"/>
    </location>
</feature>
<dbReference type="Gene3D" id="3.30.230.70">
    <property type="entry name" value="GHMP Kinase, N-terminal domain"/>
    <property type="match status" value="1"/>
</dbReference>
<dbReference type="SUPFAM" id="SSF54211">
    <property type="entry name" value="Ribosomal protein S5 domain 2-like"/>
    <property type="match status" value="1"/>
</dbReference>
<dbReference type="EMBL" id="BART01006434">
    <property type="protein sequence ID" value="GAG63517.1"/>
    <property type="molecule type" value="Genomic_DNA"/>
</dbReference>
<dbReference type="Pfam" id="PF01138">
    <property type="entry name" value="RNase_PH"/>
    <property type="match status" value="1"/>
</dbReference>
<gene>
    <name evidence="8" type="ORF">S01H4_14681</name>
</gene>
<reference evidence="8" key="1">
    <citation type="journal article" date="2014" name="Front. Microbiol.">
        <title>High frequency of phylogenetically diverse reductive dehalogenase-homologous genes in deep subseafloor sedimentary metagenomes.</title>
        <authorList>
            <person name="Kawai M."/>
            <person name="Futagami T."/>
            <person name="Toyoda A."/>
            <person name="Takaki Y."/>
            <person name="Nishi S."/>
            <person name="Hori S."/>
            <person name="Arai W."/>
            <person name="Tsubouchi T."/>
            <person name="Morono Y."/>
            <person name="Uchiyama I."/>
            <person name="Ito T."/>
            <person name="Fujiyama A."/>
            <person name="Inagaki F."/>
            <person name="Takami H."/>
        </authorList>
    </citation>
    <scope>NUCLEOTIDE SEQUENCE</scope>
    <source>
        <strain evidence="8">Expedition CK06-06</strain>
    </source>
</reference>
<dbReference type="GO" id="GO:0000049">
    <property type="term" value="F:tRNA binding"/>
    <property type="evidence" value="ECO:0007669"/>
    <property type="project" value="UniProtKB-KW"/>
</dbReference>
<dbReference type="GO" id="GO:0008033">
    <property type="term" value="P:tRNA processing"/>
    <property type="evidence" value="ECO:0007669"/>
    <property type="project" value="UniProtKB-KW"/>
</dbReference>
<dbReference type="InterPro" id="IPR050080">
    <property type="entry name" value="RNase_PH"/>
</dbReference>
<dbReference type="PANTHER" id="PTHR11953:SF0">
    <property type="entry name" value="EXOSOME COMPLEX COMPONENT RRP41"/>
    <property type="match status" value="1"/>
</dbReference>
<dbReference type="CDD" id="cd11362">
    <property type="entry name" value="RNase_PH_bact"/>
    <property type="match status" value="1"/>
</dbReference>
<evidence type="ECO:0000259" key="7">
    <source>
        <dbReference type="Pfam" id="PF03725"/>
    </source>
</evidence>
<dbReference type="InterPro" id="IPR036345">
    <property type="entry name" value="ExoRNase_PH_dom2_sf"/>
</dbReference>
<evidence type="ECO:0000313" key="8">
    <source>
        <dbReference type="EMBL" id="GAG63517.1"/>
    </source>
</evidence>
<dbReference type="GO" id="GO:0006364">
    <property type="term" value="P:rRNA processing"/>
    <property type="evidence" value="ECO:0007669"/>
    <property type="project" value="UniProtKB-KW"/>
</dbReference>
<dbReference type="InterPro" id="IPR020568">
    <property type="entry name" value="Ribosomal_Su5_D2-typ_SF"/>
</dbReference>
<sequence length="248" mass="27533">MFLAGGEMFRSNNRKFNEIRPIKITRNYIKYAEGSALMEMGDTKIICTASVEDKVPLFLRGKKSGWISAEYSMIPRANQIRNIRDSVKGKISGRSSEIQRLIGRSLRSVVDLVELGERTIWIDCDVVQADGGTRTSAIIGSFVALFDALNYLKAEGQVDGIPIKDYVGAISAGIIDGEMLLDLNFEEDSHAQVDLNMVMTEKGEIIEIQGTAEGKPFSKRNLQELIKLAETGIKQIIEKEKNILGKIC</sequence>
<dbReference type="GO" id="GO:0016075">
    <property type="term" value="P:rRNA catabolic process"/>
    <property type="evidence" value="ECO:0007669"/>
    <property type="project" value="TreeGrafter"/>
</dbReference>
<keyword evidence="5" id="KW-0694">RNA-binding</keyword>
<keyword evidence="4" id="KW-0819">tRNA processing</keyword>
<dbReference type="InterPro" id="IPR015847">
    <property type="entry name" value="ExoRNase_PH_dom2"/>
</dbReference>
<organism evidence="8">
    <name type="scientific">marine sediment metagenome</name>
    <dbReference type="NCBI Taxonomy" id="412755"/>
    <lineage>
        <taxon>unclassified sequences</taxon>
        <taxon>metagenomes</taxon>
        <taxon>ecological metagenomes</taxon>
    </lineage>
</organism>
<evidence type="ECO:0000256" key="1">
    <source>
        <dbReference type="ARBA" id="ARBA00006678"/>
    </source>
</evidence>
<protein>
    <submittedName>
        <fullName evidence="8">Uncharacterized protein</fullName>
    </submittedName>
</protein>
<evidence type="ECO:0000259" key="6">
    <source>
        <dbReference type="Pfam" id="PF01138"/>
    </source>
</evidence>
<evidence type="ECO:0000256" key="2">
    <source>
        <dbReference type="ARBA" id="ARBA00022552"/>
    </source>
</evidence>
<feature type="domain" description="Exoribonuclease phosphorolytic" evidence="7">
    <location>
        <begin position="165"/>
        <end position="231"/>
    </location>
</feature>
<dbReference type="InterPro" id="IPR027408">
    <property type="entry name" value="PNPase/RNase_PH_dom_sf"/>
</dbReference>
<keyword evidence="3" id="KW-0820">tRNA-binding</keyword>
<comment type="similarity">
    <text evidence="1">Belongs to the RNase PH family.</text>
</comment>
<keyword evidence="2" id="KW-0698">rRNA processing</keyword>
<dbReference type="PANTHER" id="PTHR11953">
    <property type="entry name" value="EXOSOME COMPLEX COMPONENT"/>
    <property type="match status" value="1"/>
</dbReference>
<evidence type="ECO:0000256" key="5">
    <source>
        <dbReference type="ARBA" id="ARBA00022884"/>
    </source>
</evidence>
<dbReference type="FunFam" id="3.30.230.70:FF:000003">
    <property type="entry name" value="Ribonuclease PH"/>
    <property type="match status" value="1"/>
</dbReference>
<dbReference type="SUPFAM" id="SSF55666">
    <property type="entry name" value="Ribonuclease PH domain 2-like"/>
    <property type="match status" value="1"/>
</dbReference>
<accession>X1A061</accession>
<dbReference type="Pfam" id="PF03725">
    <property type="entry name" value="RNase_PH_C"/>
    <property type="match status" value="1"/>
</dbReference>
<dbReference type="NCBIfam" id="TIGR01966">
    <property type="entry name" value="RNasePH"/>
    <property type="match status" value="1"/>
</dbReference>
<name>X1A061_9ZZZZ</name>
<dbReference type="InterPro" id="IPR001247">
    <property type="entry name" value="ExoRNase_PH_dom1"/>
</dbReference>
<evidence type="ECO:0000256" key="3">
    <source>
        <dbReference type="ARBA" id="ARBA00022555"/>
    </source>
</evidence>
<dbReference type="HAMAP" id="MF_00564">
    <property type="entry name" value="RNase_PH"/>
    <property type="match status" value="1"/>
</dbReference>
<evidence type="ECO:0000256" key="4">
    <source>
        <dbReference type="ARBA" id="ARBA00022694"/>
    </source>
</evidence>
<proteinExistence type="inferred from homology"/>
<dbReference type="GO" id="GO:0009022">
    <property type="term" value="F:tRNA nucleotidyltransferase activity"/>
    <property type="evidence" value="ECO:0007669"/>
    <property type="project" value="InterPro"/>
</dbReference>